<evidence type="ECO:0000256" key="5">
    <source>
        <dbReference type="PROSITE-ProRule" id="PRU01248"/>
    </source>
</evidence>
<dbReference type="PROSITE" id="PS51900">
    <property type="entry name" value="CB"/>
    <property type="match status" value="1"/>
</dbReference>
<keyword evidence="9" id="KW-1185">Reference proteome</keyword>
<protein>
    <submittedName>
        <fullName evidence="8">Integrase</fullName>
    </submittedName>
</protein>
<evidence type="ECO:0000259" key="6">
    <source>
        <dbReference type="PROSITE" id="PS51898"/>
    </source>
</evidence>
<gene>
    <name evidence="8" type="ORF">C7H52_10910</name>
</gene>
<dbReference type="PROSITE" id="PS51898">
    <property type="entry name" value="TYR_RECOMBINASE"/>
    <property type="match status" value="1"/>
</dbReference>
<keyword evidence="3 5" id="KW-0238">DNA-binding</keyword>
<sequence>METSQKKICLIDYLPAELKENKRWEIVYYVKNPFTEKLERKQVRVKPLKNKTERRKIARRMIVELNKRLERGFNPFINETEHKGFNKFIDVSKIFIKRIEIEVKNGDKRIDTLRSYRSFLNNINNYIIECGNENMFVVKFDADFVNEFLDVIYYDRENSARTRNNYLHFIKTFSDWLIRNSYISKNPCLRIETMTTKTKTRVVIPDDLRKEIFKYLKKLNYGYYVMCLTCYYCLIRRTEMTKLKVSDIVLKNGIIYVDKETAKNKKSQPVTIPDALIPILVEHLKNAKQTDYLFSSNFDVGKTQLKPKKISDEWDKMRSNFKLENKYQWYSLKDTGITNLLKAGVPLISVRDQARHHSSLQTDAYTPKEILKANENIRNAEIN</sequence>
<comment type="similarity">
    <text evidence="1">Belongs to the 'phage' integrase family.</text>
</comment>
<accession>A0A2T1N743</accession>
<dbReference type="InterPro" id="IPR044068">
    <property type="entry name" value="CB"/>
</dbReference>
<evidence type="ECO:0000313" key="9">
    <source>
        <dbReference type="Proteomes" id="UP000238426"/>
    </source>
</evidence>
<dbReference type="RefSeq" id="WP_106463952.1">
    <property type="nucleotide sequence ID" value="NZ_PXOQ01000010.1"/>
</dbReference>
<feature type="domain" description="Tyr recombinase" evidence="6">
    <location>
        <begin position="203"/>
        <end position="382"/>
    </location>
</feature>
<dbReference type="Gene3D" id="1.10.150.130">
    <property type="match status" value="1"/>
</dbReference>
<dbReference type="GO" id="GO:0006310">
    <property type="term" value="P:DNA recombination"/>
    <property type="evidence" value="ECO:0007669"/>
    <property type="project" value="UniProtKB-KW"/>
</dbReference>
<comment type="caution">
    <text evidence="8">The sequence shown here is derived from an EMBL/GenBank/DDBJ whole genome shotgun (WGS) entry which is preliminary data.</text>
</comment>
<proteinExistence type="inferred from homology"/>
<reference evidence="8 9" key="1">
    <citation type="submission" date="2018-03" db="EMBL/GenBank/DDBJ databases">
        <title>Mesoflavibacter sp. HG37 and Mesoflavibacter sp. HG96 sp.nov., two marine bacteria isolated from seawater of Western Pacific Ocean.</title>
        <authorList>
            <person name="Cheng H."/>
            <person name="Wu Y.-H."/>
            <person name="Guo L.-L."/>
            <person name="Xu X.-W."/>
        </authorList>
    </citation>
    <scope>NUCLEOTIDE SEQUENCE [LARGE SCALE GENOMIC DNA]</scope>
    <source>
        <strain evidence="8 9">KCTC 32269</strain>
    </source>
</reference>
<dbReference type="GO" id="GO:0003677">
    <property type="term" value="F:DNA binding"/>
    <property type="evidence" value="ECO:0007669"/>
    <property type="project" value="UniProtKB-UniRule"/>
</dbReference>
<feature type="domain" description="Core-binding (CB)" evidence="7">
    <location>
        <begin position="86"/>
        <end position="178"/>
    </location>
</feature>
<evidence type="ECO:0000259" key="7">
    <source>
        <dbReference type="PROSITE" id="PS51900"/>
    </source>
</evidence>
<dbReference type="InterPro" id="IPR013762">
    <property type="entry name" value="Integrase-like_cat_sf"/>
</dbReference>
<dbReference type="AlphaFoldDB" id="A0A2T1N743"/>
<dbReference type="Pfam" id="PF00589">
    <property type="entry name" value="Phage_integrase"/>
    <property type="match status" value="1"/>
</dbReference>
<dbReference type="InterPro" id="IPR011010">
    <property type="entry name" value="DNA_brk_join_enz"/>
</dbReference>
<dbReference type="PANTHER" id="PTHR30629:SF2">
    <property type="entry name" value="PROPHAGE INTEGRASE INTS-RELATED"/>
    <property type="match status" value="1"/>
</dbReference>
<dbReference type="InterPro" id="IPR025269">
    <property type="entry name" value="SAM-like_dom"/>
</dbReference>
<dbReference type="Gene3D" id="1.10.443.10">
    <property type="entry name" value="Intergrase catalytic core"/>
    <property type="match status" value="1"/>
</dbReference>
<keyword evidence="2" id="KW-0229">DNA integration</keyword>
<name>A0A2T1N743_9FLAO</name>
<dbReference type="InterPro" id="IPR010998">
    <property type="entry name" value="Integrase_recombinase_N"/>
</dbReference>
<dbReference type="Proteomes" id="UP000238426">
    <property type="component" value="Unassembled WGS sequence"/>
</dbReference>
<dbReference type="EMBL" id="PXOQ01000010">
    <property type="protein sequence ID" value="PSG87385.1"/>
    <property type="molecule type" value="Genomic_DNA"/>
</dbReference>
<dbReference type="CDD" id="cd00397">
    <property type="entry name" value="DNA_BRE_C"/>
    <property type="match status" value="1"/>
</dbReference>
<dbReference type="OrthoDB" id="1004050at2"/>
<evidence type="ECO:0000256" key="2">
    <source>
        <dbReference type="ARBA" id="ARBA00022908"/>
    </source>
</evidence>
<evidence type="ECO:0000256" key="4">
    <source>
        <dbReference type="ARBA" id="ARBA00023172"/>
    </source>
</evidence>
<evidence type="ECO:0000256" key="3">
    <source>
        <dbReference type="ARBA" id="ARBA00023125"/>
    </source>
</evidence>
<dbReference type="Pfam" id="PF13102">
    <property type="entry name" value="Phage_int_SAM_5"/>
    <property type="match status" value="1"/>
</dbReference>
<evidence type="ECO:0000313" key="8">
    <source>
        <dbReference type="EMBL" id="PSG87385.1"/>
    </source>
</evidence>
<dbReference type="InterPro" id="IPR002104">
    <property type="entry name" value="Integrase_catalytic"/>
</dbReference>
<evidence type="ECO:0000256" key="1">
    <source>
        <dbReference type="ARBA" id="ARBA00008857"/>
    </source>
</evidence>
<keyword evidence="4" id="KW-0233">DNA recombination</keyword>
<dbReference type="GO" id="GO:0015074">
    <property type="term" value="P:DNA integration"/>
    <property type="evidence" value="ECO:0007669"/>
    <property type="project" value="UniProtKB-KW"/>
</dbReference>
<dbReference type="SUPFAM" id="SSF56349">
    <property type="entry name" value="DNA breaking-rejoining enzymes"/>
    <property type="match status" value="1"/>
</dbReference>
<organism evidence="8 9">
    <name type="scientific">Aurantibacter aestuarii</name>
    <dbReference type="NCBI Taxonomy" id="1266046"/>
    <lineage>
        <taxon>Bacteria</taxon>
        <taxon>Pseudomonadati</taxon>
        <taxon>Bacteroidota</taxon>
        <taxon>Flavobacteriia</taxon>
        <taxon>Flavobacteriales</taxon>
        <taxon>Flavobacteriaceae</taxon>
        <taxon>Aurantibacter</taxon>
    </lineage>
</organism>
<dbReference type="InterPro" id="IPR050808">
    <property type="entry name" value="Phage_Integrase"/>
</dbReference>
<dbReference type="PANTHER" id="PTHR30629">
    <property type="entry name" value="PROPHAGE INTEGRASE"/>
    <property type="match status" value="1"/>
</dbReference>